<organism evidence="1 2">
    <name type="scientific">Glossina austeni</name>
    <name type="common">Savannah tsetse fly</name>
    <dbReference type="NCBI Taxonomy" id="7395"/>
    <lineage>
        <taxon>Eukaryota</taxon>
        <taxon>Metazoa</taxon>
        <taxon>Ecdysozoa</taxon>
        <taxon>Arthropoda</taxon>
        <taxon>Hexapoda</taxon>
        <taxon>Insecta</taxon>
        <taxon>Pterygota</taxon>
        <taxon>Neoptera</taxon>
        <taxon>Endopterygota</taxon>
        <taxon>Diptera</taxon>
        <taxon>Brachycera</taxon>
        <taxon>Muscomorpha</taxon>
        <taxon>Hippoboscoidea</taxon>
        <taxon>Glossinidae</taxon>
        <taxon>Glossina</taxon>
    </lineage>
</organism>
<dbReference type="VEuPathDB" id="VectorBase:GAUT013895"/>
<reference evidence="1" key="1">
    <citation type="submission" date="2020-05" db="UniProtKB">
        <authorList>
            <consortium name="EnsemblMetazoa"/>
        </authorList>
    </citation>
    <scope>IDENTIFICATION</scope>
    <source>
        <strain evidence="1">TTRI</strain>
    </source>
</reference>
<protein>
    <submittedName>
        <fullName evidence="1">Uncharacterized protein</fullName>
    </submittedName>
</protein>
<name>A0A1A9USJ4_GLOAU</name>
<dbReference type="EnsemblMetazoa" id="GAUT013895-RA">
    <property type="protein sequence ID" value="GAUT013895-PA"/>
    <property type="gene ID" value="GAUT013895"/>
</dbReference>
<evidence type="ECO:0000313" key="1">
    <source>
        <dbReference type="EnsemblMetazoa" id="GAUT013895-PA"/>
    </source>
</evidence>
<dbReference type="Proteomes" id="UP000078200">
    <property type="component" value="Unassembled WGS sequence"/>
</dbReference>
<keyword evidence="2" id="KW-1185">Reference proteome</keyword>
<evidence type="ECO:0000313" key="2">
    <source>
        <dbReference type="Proteomes" id="UP000078200"/>
    </source>
</evidence>
<proteinExistence type="predicted"/>
<accession>A0A1A9USJ4</accession>
<dbReference type="AlphaFoldDB" id="A0A1A9USJ4"/>
<dbReference type="STRING" id="7395.A0A1A9USJ4"/>
<sequence>MLTVAVLLELLELYNYDYNDNFLLVSCQANRKLIQHKAKLKALYYDESAIMCCGNKNDLLNSLLLDKNFLIWPCALMTICFENWLVVEEYLEKIESILVLAQLLKLVRVLQTQYCGDELEMIDAVLIYAIILPDVFNDSHLDSTFNDYEERTQRKS</sequence>